<accession>A0A7W8GIC4</accession>
<proteinExistence type="predicted"/>
<feature type="region of interest" description="Disordered" evidence="1">
    <location>
        <begin position="1"/>
        <end position="26"/>
    </location>
</feature>
<dbReference type="Proteomes" id="UP000525389">
    <property type="component" value="Unassembled WGS sequence"/>
</dbReference>
<sequence length="112" mass="12097">MAHPDLTPGERTPEEREAASRALVPPRAARAFADGDEWAALTELRRARDLHPPGSVPWAVLERLGGFVLIHLLREVEGTFALERADPVLDAAGHPRPTLVWLEDAAPPGTAG</sequence>
<evidence type="ECO:0000313" key="3">
    <source>
        <dbReference type="Proteomes" id="UP000525389"/>
    </source>
</evidence>
<dbReference type="AlphaFoldDB" id="A0A7W8GIC4"/>
<evidence type="ECO:0000313" key="2">
    <source>
        <dbReference type="EMBL" id="MBB5236187.1"/>
    </source>
</evidence>
<comment type="caution">
    <text evidence="2">The sequence shown here is derived from an EMBL/GenBank/DDBJ whole genome shotgun (WGS) entry which is preliminary data.</text>
</comment>
<organism evidence="2 3">
    <name type="scientific">Deinococcus budaensis</name>
    <dbReference type="NCBI Taxonomy" id="1665626"/>
    <lineage>
        <taxon>Bacteria</taxon>
        <taxon>Thermotogati</taxon>
        <taxon>Deinococcota</taxon>
        <taxon>Deinococci</taxon>
        <taxon>Deinococcales</taxon>
        <taxon>Deinococcaceae</taxon>
        <taxon>Deinococcus</taxon>
    </lineage>
</organism>
<gene>
    <name evidence="2" type="ORF">HNQ09_003655</name>
</gene>
<dbReference type="EMBL" id="JACHFN010000022">
    <property type="protein sequence ID" value="MBB5236187.1"/>
    <property type="molecule type" value="Genomic_DNA"/>
</dbReference>
<keyword evidence="3" id="KW-1185">Reference proteome</keyword>
<reference evidence="2 3" key="1">
    <citation type="submission" date="2020-08" db="EMBL/GenBank/DDBJ databases">
        <title>Genomic Encyclopedia of Type Strains, Phase IV (KMG-IV): sequencing the most valuable type-strain genomes for metagenomic binning, comparative biology and taxonomic classification.</title>
        <authorList>
            <person name="Goeker M."/>
        </authorList>
    </citation>
    <scope>NUCLEOTIDE SEQUENCE [LARGE SCALE GENOMIC DNA]</scope>
    <source>
        <strain evidence="2 3">DSM 101791</strain>
    </source>
</reference>
<dbReference type="RefSeq" id="WP_184031866.1">
    <property type="nucleotide sequence ID" value="NZ_JACHFN010000022.1"/>
</dbReference>
<evidence type="ECO:0000256" key="1">
    <source>
        <dbReference type="SAM" id="MobiDB-lite"/>
    </source>
</evidence>
<name>A0A7W8GIC4_9DEIO</name>
<protein>
    <submittedName>
        <fullName evidence="2">Uncharacterized protein</fullName>
    </submittedName>
</protein>